<keyword evidence="7" id="KW-1185">Reference proteome</keyword>
<keyword evidence="1" id="KW-0805">Transcription regulation</keyword>
<evidence type="ECO:0000256" key="1">
    <source>
        <dbReference type="ARBA" id="ARBA00023015"/>
    </source>
</evidence>
<dbReference type="GO" id="GO:0003677">
    <property type="term" value="F:DNA binding"/>
    <property type="evidence" value="ECO:0007669"/>
    <property type="project" value="UniProtKB-KW"/>
</dbReference>
<dbReference type="InterPro" id="IPR003441">
    <property type="entry name" value="NAC-dom"/>
</dbReference>
<sequence>MAADGSLTRHGFPRGYRFVPTQLELIYLLSDRIHRGKLPPGFDRIFHNLRILDYHPEELYGQSDPCNLPGHLSSDHPFLLRPLS</sequence>
<evidence type="ECO:0000259" key="5">
    <source>
        <dbReference type="PROSITE" id="PS51005"/>
    </source>
</evidence>
<name>A0A3L6R2U7_PANMI</name>
<dbReference type="SUPFAM" id="SSF101941">
    <property type="entry name" value="NAC domain"/>
    <property type="match status" value="1"/>
</dbReference>
<evidence type="ECO:0000256" key="2">
    <source>
        <dbReference type="ARBA" id="ARBA00023125"/>
    </source>
</evidence>
<organism evidence="6 7">
    <name type="scientific">Panicum miliaceum</name>
    <name type="common">Proso millet</name>
    <name type="synonym">Broomcorn millet</name>
    <dbReference type="NCBI Taxonomy" id="4540"/>
    <lineage>
        <taxon>Eukaryota</taxon>
        <taxon>Viridiplantae</taxon>
        <taxon>Streptophyta</taxon>
        <taxon>Embryophyta</taxon>
        <taxon>Tracheophyta</taxon>
        <taxon>Spermatophyta</taxon>
        <taxon>Magnoliopsida</taxon>
        <taxon>Liliopsida</taxon>
        <taxon>Poales</taxon>
        <taxon>Poaceae</taxon>
        <taxon>PACMAD clade</taxon>
        <taxon>Panicoideae</taxon>
        <taxon>Panicodae</taxon>
        <taxon>Paniceae</taxon>
        <taxon>Panicinae</taxon>
        <taxon>Panicum</taxon>
        <taxon>Panicum sect. Panicum</taxon>
    </lineage>
</organism>
<accession>A0A3L6R2U7</accession>
<reference evidence="7" key="1">
    <citation type="journal article" date="2019" name="Nat. Commun.">
        <title>The genome of broomcorn millet.</title>
        <authorList>
            <person name="Zou C."/>
            <person name="Miki D."/>
            <person name="Li D."/>
            <person name="Tang Q."/>
            <person name="Xiao L."/>
            <person name="Rajput S."/>
            <person name="Deng P."/>
            <person name="Jia W."/>
            <person name="Huang R."/>
            <person name="Zhang M."/>
            <person name="Sun Y."/>
            <person name="Hu J."/>
            <person name="Fu X."/>
            <person name="Schnable P.S."/>
            <person name="Li F."/>
            <person name="Zhang H."/>
            <person name="Feng B."/>
            <person name="Zhu X."/>
            <person name="Liu R."/>
            <person name="Schnable J.C."/>
            <person name="Zhu J.-K."/>
            <person name="Zhang H."/>
        </authorList>
    </citation>
    <scope>NUCLEOTIDE SEQUENCE [LARGE SCALE GENOMIC DNA]</scope>
</reference>
<evidence type="ECO:0000313" key="7">
    <source>
        <dbReference type="Proteomes" id="UP000275267"/>
    </source>
</evidence>
<feature type="domain" description="NAC" evidence="5">
    <location>
        <begin position="12"/>
        <end position="84"/>
    </location>
</feature>
<evidence type="ECO:0000313" key="6">
    <source>
        <dbReference type="EMBL" id="RLM93366.1"/>
    </source>
</evidence>
<gene>
    <name evidence="6" type="ORF">C2845_PM08G01200</name>
</gene>
<dbReference type="EMBL" id="PQIB02000010">
    <property type="protein sequence ID" value="RLM93366.1"/>
    <property type="molecule type" value="Genomic_DNA"/>
</dbReference>
<dbReference type="OrthoDB" id="688516at2759"/>
<evidence type="ECO:0000256" key="3">
    <source>
        <dbReference type="ARBA" id="ARBA00023163"/>
    </source>
</evidence>
<protein>
    <recommendedName>
        <fullName evidence="5">NAC domain-containing protein</fullName>
    </recommendedName>
</protein>
<comment type="caution">
    <text evidence="6">The sequence shown here is derived from an EMBL/GenBank/DDBJ whole genome shotgun (WGS) entry which is preliminary data.</text>
</comment>
<dbReference type="InterPro" id="IPR036093">
    <property type="entry name" value="NAC_dom_sf"/>
</dbReference>
<keyword evidence="3" id="KW-0804">Transcription</keyword>
<proteinExistence type="predicted"/>
<dbReference type="GO" id="GO:0006355">
    <property type="term" value="P:regulation of DNA-templated transcription"/>
    <property type="evidence" value="ECO:0007669"/>
    <property type="project" value="InterPro"/>
</dbReference>
<keyword evidence="2" id="KW-0238">DNA-binding</keyword>
<evidence type="ECO:0000256" key="4">
    <source>
        <dbReference type="ARBA" id="ARBA00023242"/>
    </source>
</evidence>
<dbReference type="Proteomes" id="UP000275267">
    <property type="component" value="Unassembled WGS sequence"/>
</dbReference>
<dbReference type="PROSITE" id="PS51005">
    <property type="entry name" value="NAC"/>
    <property type="match status" value="1"/>
</dbReference>
<dbReference type="AlphaFoldDB" id="A0A3L6R2U7"/>
<keyword evidence="4" id="KW-0539">Nucleus</keyword>